<feature type="non-terminal residue" evidence="1">
    <location>
        <position position="1"/>
    </location>
</feature>
<gene>
    <name evidence="1" type="ORF">CR513_36938</name>
</gene>
<organism evidence="1 2">
    <name type="scientific">Mucuna pruriens</name>
    <name type="common">Velvet bean</name>
    <name type="synonym">Dolichos pruriens</name>
    <dbReference type="NCBI Taxonomy" id="157652"/>
    <lineage>
        <taxon>Eukaryota</taxon>
        <taxon>Viridiplantae</taxon>
        <taxon>Streptophyta</taxon>
        <taxon>Embryophyta</taxon>
        <taxon>Tracheophyta</taxon>
        <taxon>Spermatophyta</taxon>
        <taxon>Magnoliopsida</taxon>
        <taxon>eudicotyledons</taxon>
        <taxon>Gunneridae</taxon>
        <taxon>Pentapetalae</taxon>
        <taxon>rosids</taxon>
        <taxon>fabids</taxon>
        <taxon>Fabales</taxon>
        <taxon>Fabaceae</taxon>
        <taxon>Papilionoideae</taxon>
        <taxon>50 kb inversion clade</taxon>
        <taxon>NPAAA clade</taxon>
        <taxon>indigoferoid/millettioid clade</taxon>
        <taxon>Phaseoleae</taxon>
        <taxon>Mucuna</taxon>
    </lineage>
</organism>
<reference evidence="1" key="1">
    <citation type="submission" date="2018-05" db="EMBL/GenBank/DDBJ databases">
        <title>Draft genome of Mucuna pruriens seed.</title>
        <authorList>
            <person name="Nnadi N.E."/>
            <person name="Vos R."/>
            <person name="Hasami M.H."/>
            <person name="Devisetty U.K."/>
            <person name="Aguiy J.C."/>
        </authorList>
    </citation>
    <scope>NUCLEOTIDE SEQUENCE [LARGE SCALE GENOMIC DNA]</scope>
    <source>
        <strain evidence="1">JCA_2017</strain>
    </source>
</reference>
<dbReference type="Proteomes" id="UP000257109">
    <property type="component" value="Unassembled WGS sequence"/>
</dbReference>
<evidence type="ECO:0008006" key="3">
    <source>
        <dbReference type="Google" id="ProtNLM"/>
    </source>
</evidence>
<dbReference type="AlphaFoldDB" id="A0A371FVE6"/>
<keyword evidence="2" id="KW-1185">Reference proteome</keyword>
<accession>A0A371FVE6</accession>
<comment type="caution">
    <text evidence="1">The sequence shown here is derived from an EMBL/GenBank/DDBJ whole genome shotgun (WGS) entry which is preliminary data.</text>
</comment>
<name>A0A371FVE6_MUCPR</name>
<proteinExistence type="predicted"/>
<evidence type="ECO:0000313" key="2">
    <source>
        <dbReference type="Proteomes" id="UP000257109"/>
    </source>
</evidence>
<protein>
    <recommendedName>
        <fullName evidence="3">Retrotransposon gag domain-containing protein</fullName>
    </recommendedName>
</protein>
<sequence>MCYNMLAYIVINTYEYVGGHTKGTKERKHEEATPALESPITRVRLKRIQEEVKYELAWSRAKRRPKKAKAIFIAISIASPRWLGKVEENPRGRNKKLVTLKGQEEGQESEVLYHVSSYLLSNVESSKNSIFHGRKLSESSRSSWSSVGEKRERHVWMERNRREERRERHWRRGEEPREEELDKFKFKIPLFLGNWKLKVYVDWELKDIRREIREPCESWRDLKGMMRKRFKSTIRRLEMDLMRAQIRESEEATMARFLHGLNGETQVDMELQH</sequence>
<dbReference type="OrthoDB" id="1934635at2759"/>
<evidence type="ECO:0000313" key="1">
    <source>
        <dbReference type="EMBL" id="RDX82276.1"/>
    </source>
</evidence>
<dbReference type="EMBL" id="QJKJ01007675">
    <property type="protein sequence ID" value="RDX82276.1"/>
    <property type="molecule type" value="Genomic_DNA"/>
</dbReference>